<accession>A0A2T6A243</accession>
<gene>
    <name evidence="2" type="ORF">C8N34_1479</name>
</gene>
<name>A0A2T6A243_9RHOB</name>
<dbReference type="EMBL" id="QBKP01000047">
    <property type="protein sequence ID" value="PTX37877.1"/>
    <property type="molecule type" value="Genomic_DNA"/>
</dbReference>
<evidence type="ECO:0000259" key="1">
    <source>
        <dbReference type="Pfam" id="PF21841"/>
    </source>
</evidence>
<dbReference type="InterPro" id="IPR054195">
    <property type="entry name" value="DUF6900"/>
</dbReference>
<organism evidence="2 3">
    <name type="scientific">Gemmobacter caeni</name>
    <dbReference type="NCBI Taxonomy" id="589035"/>
    <lineage>
        <taxon>Bacteria</taxon>
        <taxon>Pseudomonadati</taxon>
        <taxon>Pseudomonadota</taxon>
        <taxon>Alphaproteobacteria</taxon>
        <taxon>Rhodobacterales</taxon>
        <taxon>Paracoccaceae</taxon>
        <taxon>Gemmobacter</taxon>
    </lineage>
</organism>
<keyword evidence="3" id="KW-1185">Reference proteome</keyword>
<dbReference type="AlphaFoldDB" id="A0A2T6A243"/>
<evidence type="ECO:0000313" key="3">
    <source>
        <dbReference type="Proteomes" id="UP000244224"/>
    </source>
</evidence>
<evidence type="ECO:0000313" key="2">
    <source>
        <dbReference type="EMBL" id="PTX37877.1"/>
    </source>
</evidence>
<dbReference type="Proteomes" id="UP000244224">
    <property type="component" value="Unassembled WGS sequence"/>
</dbReference>
<dbReference type="RefSeq" id="WP_108131014.1">
    <property type="nucleotide sequence ID" value="NZ_QBKP01000047.1"/>
</dbReference>
<feature type="domain" description="DUF6900" evidence="1">
    <location>
        <begin position="13"/>
        <end position="61"/>
    </location>
</feature>
<dbReference type="Pfam" id="PF21841">
    <property type="entry name" value="DUF6900"/>
    <property type="match status" value="1"/>
</dbReference>
<sequence>MTRIKTTAPPPAACLTRIAQVHMGIETLEERRSDSLDFHEVSVWSVKDALQAAFEAGQAAAREA</sequence>
<protein>
    <recommendedName>
        <fullName evidence="1">DUF6900 domain-containing protein</fullName>
    </recommendedName>
</protein>
<dbReference type="OrthoDB" id="7778819at2"/>
<comment type="caution">
    <text evidence="2">The sequence shown here is derived from an EMBL/GenBank/DDBJ whole genome shotgun (WGS) entry which is preliminary data.</text>
</comment>
<proteinExistence type="predicted"/>
<reference evidence="2 3" key="1">
    <citation type="submission" date="2018-04" db="EMBL/GenBank/DDBJ databases">
        <title>Genomic Encyclopedia of Archaeal and Bacterial Type Strains, Phase II (KMG-II): from individual species to whole genera.</title>
        <authorList>
            <person name="Goeker M."/>
        </authorList>
    </citation>
    <scope>NUCLEOTIDE SEQUENCE [LARGE SCALE GENOMIC DNA]</scope>
    <source>
        <strain evidence="2 3">DSM 21823</strain>
    </source>
</reference>